<dbReference type="PROSITE" id="PS51296">
    <property type="entry name" value="RIESKE"/>
    <property type="match status" value="1"/>
</dbReference>
<evidence type="ECO:0000256" key="5">
    <source>
        <dbReference type="ARBA" id="ARBA00023014"/>
    </source>
</evidence>
<keyword evidence="6" id="KW-0534">Nitrate assimilation</keyword>
<dbReference type="AlphaFoldDB" id="A0A1S2M9E1"/>
<dbReference type="PANTHER" id="PTHR21496:SF23">
    <property type="entry name" value="3-PHENYLPROPIONATE_CINNAMIC ACID DIOXYGENASE FERREDOXIN SUBUNIT"/>
    <property type="match status" value="1"/>
</dbReference>
<dbReference type="GO" id="GO:0004497">
    <property type="term" value="F:monooxygenase activity"/>
    <property type="evidence" value="ECO:0007669"/>
    <property type="project" value="UniProtKB-ARBA"/>
</dbReference>
<dbReference type="PANTHER" id="PTHR21496">
    <property type="entry name" value="FERREDOXIN-RELATED"/>
    <property type="match status" value="1"/>
</dbReference>
<dbReference type="RefSeq" id="WP_071387948.1">
    <property type="nucleotide sequence ID" value="NZ_MLQS01000001.1"/>
</dbReference>
<sequence length="108" mass="11827">METVVKNNRQIKVASLSELPVQLGKEVIVNGHEIALFKLANGNVKAIENKCPHKQGPLSQGIVSGEYVFCPLHDRKLSLEDGVVQKPDTGCVKTFEVTVKGDDVFIQL</sequence>
<evidence type="ECO:0000256" key="2">
    <source>
        <dbReference type="ARBA" id="ARBA00022723"/>
    </source>
</evidence>
<dbReference type="GO" id="GO:0016705">
    <property type="term" value="F:oxidoreductase activity, acting on paired donors, with incorporation or reduction of molecular oxygen"/>
    <property type="evidence" value="ECO:0007669"/>
    <property type="project" value="UniProtKB-ARBA"/>
</dbReference>
<name>A0A1S2M9E1_9BACI</name>
<evidence type="ECO:0000256" key="4">
    <source>
        <dbReference type="ARBA" id="ARBA00023004"/>
    </source>
</evidence>
<keyword evidence="2" id="KW-0479">Metal-binding</keyword>
<dbReference type="GO" id="GO:0051537">
    <property type="term" value="F:2 iron, 2 sulfur cluster binding"/>
    <property type="evidence" value="ECO:0007669"/>
    <property type="project" value="UniProtKB-KW"/>
</dbReference>
<dbReference type="InterPro" id="IPR036922">
    <property type="entry name" value="Rieske_2Fe-2S_sf"/>
</dbReference>
<proteinExistence type="predicted"/>
<feature type="domain" description="Rieske" evidence="7">
    <location>
        <begin position="11"/>
        <end position="106"/>
    </location>
</feature>
<keyword evidence="9" id="KW-1185">Reference proteome</keyword>
<gene>
    <name evidence="8" type="ORF">BKP45_00680</name>
</gene>
<dbReference type="GO" id="GO:0042128">
    <property type="term" value="P:nitrate assimilation"/>
    <property type="evidence" value="ECO:0007669"/>
    <property type="project" value="UniProtKB-KW"/>
</dbReference>
<keyword evidence="1" id="KW-0001">2Fe-2S</keyword>
<organism evidence="8 9">
    <name type="scientific">Anaerobacillus alkalidiazotrophicus</name>
    <dbReference type="NCBI Taxonomy" id="472963"/>
    <lineage>
        <taxon>Bacteria</taxon>
        <taxon>Bacillati</taxon>
        <taxon>Bacillota</taxon>
        <taxon>Bacilli</taxon>
        <taxon>Bacillales</taxon>
        <taxon>Bacillaceae</taxon>
        <taxon>Anaerobacillus</taxon>
    </lineage>
</organism>
<evidence type="ECO:0000313" key="8">
    <source>
        <dbReference type="EMBL" id="OIJ21329.1"/>
    </source>
</evidence>
<dbReference type="Pfam" id="PF13806">
    <property type="entry name" value="Rieske_2"/>
    <property type="match status" value="1"/>
</dbReference>
<keyword evidence="3" id="KW-0560">Oxidoreductase</keyword>
<reference evidence="8 9" key="1">
    <citation type="submission" date="2016-10" db="EMBL/GenBank/DDBJ databases">
        <title>Draft genome sequences of four alkaliphilic bacteria belonging to the Anaerobacillus genus.</title>
        <authorList>
            <person name="Bassil N.M."/>
            <person name="Lloyd J.R."/>
        </authorList>
    </citation>
    <scope>NUCLEOTIDE SEQUENCE [LARGE SCALE GENOMIC DNA]</scope>
    <source>
        <strain evidence="8 9">DSM 22531</strain>
    </source>
</reference>
<dbReference type="FunFam" id="2.102.10.10:FF:000013">
    <property type="entry name" value="Nitrite reductase [NAD(P)H], small subunit"/>
    <property type="match status" value="1"/>
</dbReference>
<keyword evidence="4" id="KW-0408">Iron</keyword>
<dbReference type="Gene3D" id="2.102.10.10">
    <property type="entry name" value="Rieske [2Fe-2S] iron-sulphur domain"/>
    <property type="match status" value="1"/>
</dbReference>
<comment type="caution">
    <text evidence="8">The sequence shown here is derived from an EMBL/GenBank/DDBJ whole genome shotgun (WGS) entry which is preliminary data.</text>
</comment>
<dbReference type="OrthoDB" id="593800at2"/>
<dbReference type="Proteomes" id="UP000180057">
    <property type="component" value="Unassembled WGS sequence"/>
</dbReference>
<evidence type="ECO:0000256" key="3">
    <source>
        <dbReference type="ARBA" id="ARBA00023002"/>
    </source>
</evidence>
<dbReference type="InterPro" id="IPR017941">
    <property type="entry name" value="Rieske_2Fe-2S"/>
</dbReference>
<dbReference type="STRING" id="472963.BKP45_00680"/>
<dbReference type="NCBIfam" id="TIGR02378">
    <property type="entry name" value="nirD_assim_sml"/>
    <property type="match status" value="1"/>
</dbReference>
<dbReference type="EMBL" id="MLQS01000001">
    <property type="protein sequence ID" value="OIJ21329.1"/>
    <property type="molecule type" value="Genomic_DNA"/>
</dbReference>
<evidence type="ECO:0000259" key="7">
    <source>
        <dbReference type="PROSITE" id="PS51296"/>
    </source>
</evidence>
<evidence type="ECO:0000256" key="6">
    <source>
        <dbReference type="ARBA" id="ARBA00023063"/>
    </source>
</evidence>
<accession>A0A1S2M9E1</accession>
<keyword evidence="5" id="KW-0411">Iron-sulfur</keyword>
<dbReference type="SUPFAM" id="SSF50022">
    <property type="entry name" value="ISP domain"/>
    <property type="match status" value="1"/>
</dbReference>
<dbReference type="GO" id="GO:0046872">
    <property type="term" value="F:metal ion binding"/>
    <property type="evidence" value="ECO:0007669"/>
    <property type="project" value="UniProtKB-KW"/>
</dbReference>
<dbReference type="CDD" id="cd03530">
    <property type="entry name" value="Rieske_NirD_small_Bacillus"/>
    <property type="match status" value="1"/>
</dbReference>
<evidence type="ECO:0000313" key="9">
    <source>
        <dbReference type="Proteomes" id="UP000180057"/>
    </source>
</evidence>
<protein>
    <submittedName>
        <fullName evidence="8">Nitrite reductase</fullName>
    </submittedName>
</protein>
<evidence type="ECO:0000256" key="1">
    <source>
        <dbReference type="ARBA" id="ARBA00022714"/>
    </source>
</evidence>
<dbReference type="InterPro" id="IPR012748">
    <property type="entry name" value="Rieske-like_NirD"/>
</dbReference>
<dbReference type="GO" id="GO:0008942">
    <property type="term" value="F:nitrite reductase [NAD(P)H] activity"/>
    <property type="evidence" value="ECO:0007669"/>
    <property type="project" value="InterPro"/>
</dbReference>